<keyword evidence="4" id="KW-1185">Reference proteome</keyword>
<protein>
    <submittedName>
        <fullName evidence="3">Uncharacterized protein</fullName>
    </submittedName>
</protein>
<keyword evidence="2" id="KW-0812">Transmembrane</keyword>
<feature type="compositionally biased region" description="Acidic residues" evidence="1">
    <location>
        <begin position="38"/>
        <end position="49"/>
    </location>
</feature>
<evidence type="ECO:0000313" key="4">
    <source>
        <dbReference type="Proteomes" id="UP000247569"/>
    </source>
</evidence>
<accession>A0A318JZI7</accession>
<feature type="region of interest" description="Disordered" evidence="1">
    <location>
        <begin position="28"/>
        <end position="49"/>
    </location>
</feature>
<organism evidence="3 4">
    <name type="scientific">Nocardia tenerifensis</name>
    <dbReference type="NCBI Taxonomy" id="228006"/>
    <lineage>
        <taxon>Bacteria</taxon>
        <taxon>Bacillati</taxon>
        <taxon>Actinomycetota</taxon>
        <taxon>Actinomycetes</taxon>
        <taxon>Mycobacteriales</taxon>
        <taxon>Nocardiaceae</taxon>
        <taxon>Nocardia</taxon>
    </lineage>
</organism>
<keyword evidence="2" id="KW-0472">Membrane</keyword>
<gene>
    <name evidence="3" type="ORF">DFR70_110223</name>
</gene>
<name>A0A318JZI7_9NOCA</name>
<dbReference type="AlphaFoldDB" id="A0A318JZI7"/>
<dbReference type="RefSeq" id="WP_157195432.1">
    <property type="nucleotide sequence ID" value="NZ_QJKF01000010.1"/>
</dbReference>
<comment type="caution">
    <text evidence="3">The sequence shown here is derived from an EMBL/GenBank/DDBJ whole genome shotgun (WGS) entry which is preliminary data.</text>
</comment>
<sequence length="49" mass="5471">METLIVVGVVLAVLAVVILVVQIASRPPADERRWGRDDPEDYDDDYEGD</sequence>
<evidence type="ECO:0000256" key="1">
    <source>
        <dbReference type="SAM" id="MobiDB-lite"/>
    </source>
</evidence>
<evidence type="ECO:0000256" key="2">
    <source>
        <dbReference type="SAM" id="Phobius"/>
    </source>
</evidence>
<feature type="compositionally biased region" description="Basic and acidic residues" evidence="1">
    <location>
        <begin position="28"/>
        <end position="37"/>
    </location>
</feature>
<proteinExistence type="predicted"/>
<feature type="transmembrane region" description="Helical" evidence="2">
    <location>
        <begin position="6"/>
        <end position="24"/>
    </location>
</feature>
<keyword evidence="2" id="KW-1133">Transmembrane helix</keyword>
<dbReference type="EMBL" id="QJKF01000010">
    <property type="protein sequence ID" value="PXX60382.1"/>
    <property type="molecule type" value="Genomic_DNA"/>
</dbReference>
<dbReference type="Proteomes" id="UP000247569">
    <property type="component" value="Unassembled WGS sequence"/>
</dbReference>
<evidence type="ECO:0000313" key="3">
    <source>
        <dbReference type="EMBL" id="PXX60382.1"/>
    </source>
</evidence>
<reference evidence="3 4" key="1">
    <citation type="submission" date="2018-05" db="EMBL/GenBank/DDBJ databases">
        <title>Genomic Encyclopedia of Type Strains, Phase IV (KMG-IV): sequencing the most valuable type-strain genomes for metagenomic binning, comparative biology and taxonomic classification.</title>
        <authorList>
            <person name="Goeker M."/>
        </authorList>
    </citation>
    <scope>NUCLEOTIDE SEQUENCE [LARGE SCALE GENOMIC DNA]</scope>
    <source>
        <strain evidence="3 4">DSM 44704</strain>
    </source>
</reference>